<organism evidence="4 6">
    <name type="scientific">Enterococcus haemoperoxidus ATCC BAA-382</name>
    <dbReference type="NCBI Taxonomy" id="1158608"/>
    <lineage>
        <taxon>Bacteria</taxon>
        <taxon>Bacillati</taxon>
        <taxon>Bacillota</taxon>
        <taxon>Bacilli</taxon>
        <taxon>Lactobacillales</taxon>
        <taxon>Enterococcaceae</taxon>
        <taxon>Enterococcus</taxon>
    </lineage>
</organism>
<feature type="domain" description="WxL Interacting Protein peptidoglycan binding" evidence="2">
    <location>
        <begin position="35"/>
        <end position="154"/>
    </location>
</feature>
<reference evidence="4 6" key="1">
    <citation type="submission" date="2013-02" db="EMBL/GenBank/DDBJ databases">
        <title>The Genome Sequence of Enterococcus haemoperoxidus BAA-382.</title>
        <authorList>
            <consortium name="The Broad Institute Genome Sequencing Platform"/>
            <consortium name="The Broad Institute Genome Sequencing Center for Infectious Disease"/>
            <person name="Earl A.M."/>
            <person name="Gilmore M.S."/>
            <person name="Lebreton F."/>
            <person name="Walker B."/>
            <person name="Young S.K."/>
            <person name="Zeng Q."/>
            <person name="Gargeya S."/>
            <person name="Fitzgerald M."/>
            <person name="Haas B."/>
            <person name="Abouelleil A."/>
            <person name="Alvarado L."/>
            <person name="Arachchi H.M."/>
            <person name="Berlin A.M."/>
            <person name="Chapman S.B."/>
            <person name="Dewar J."/>
            <person name="Goldberg J."/>
            <person name="Griggs A."/>
            <person name="Gujja S."/>
            <person name="Hansen M."/>
            <person name="Howarth C."/>
            <person name="Imamovic A."/>
            <person name="Larimer J."/>
            <person name="McCowan C."/>
            <person name="Murphy C."/>
            <person name="Neiman D."/>
            <person name="Pearson M."/>
            <person name="Priest M."/>
            <person name="Roberts A."/>
            <person name="Saif S."/>
            <person name="Shea T."/>
            <person name="Sisk P."/>
            <person name="Sykes S."/>
            <person name="Wortman J."/>
            <person name="Nusbaum C."/>
            <person name="Birren B."/>
        </authorList>
    </citation>
    <scope>NUCLEOTIDE SEQUENCE [LARGE SCALE GENOMIC DNA]</scope>
    <source>
        <strain evidence="4 6">ATCC BAA-382</strain>
    </source>
</reference>
<dbReference type="Pfam" id="PF11797">
    <property type="entry name" value="WxLIP_HBD"/>
    <property type="match status" value="1"/>
</dbReference>
<proteinExistence type="predicted"/>
<evidence type="ECO:0000259" key="2">
    <source>
        <dbReference type="Pfam" id="PF06030"/>
    </source>
</evidence>
<feature type="transmembrane region" description="Helical" evidence="1">
    <location>
        <begin position="309"/>
        <end position="330"/>
    </location>
</feature>
<dbReference type="STRING" id="155618.RV06_GL000912"/>
<dbReference type="RefSeq" id="WP_010762046.1">
    <property type="nucleotide sequence ID" value="NZ_KB946316.1"/>
</dbReference>
<comment type="caution">
    <text evidence="4">The sequence shown here is derived from an EMBL/GenBank/DDBJ whole genome shotgun (WGS) entry which is preliminary data.</text>
</comment>
<keyword evidence="1" id="KW-0812">Transmembrane</keyword>
<evidence type="ECO:0000313" key="7">
    <source>
        <dbReference type="Proteomes" id="UP000014197"/>
    </source>
</evidence>
<accession>R2T8W0</accession>
<dbReference type="PATRIC" id="fig|1158608.3.peg.1818"/>
<evidence type="ECO:0000313" key="5">
    <source>
        <dbReference type="EMBL" id="EOT60175.1"/>
    </source>
</evidence>
<evidence type="ECO:0000313" key="6">
    <source>
        <dbReference type="Proteomes" id="UP000013858"/>
    </source>
</evidence>
<dbReference type="AlphaFoldDB" id="R2T8W0"/>
<dbReference type="InterPro" id="IPR010317">
    <property type="entry name" value="WxLIP_PGBD"/>
</dbReference>
<keyword evidence="7" id="KW-1185">Reference proteome</keyword>
<keyword evidence="1" id="KW-0472">Membrane</keyword>
<dbReference type="Proteomes" id="UP000014197">
    <property type="component" value="Unassembled WGS sequence"/>
</dbReference>
<dbReference type="EMBL" id="AJAR01000016">
    <property type="protein sequence ID" value="EOH96679.1"/>
    <property type="molecule type" value="Genomic_DNA"/>
</dbReference>
<evidence type="ECO:0000313" key="4">
    <source>
        <dbReference type="EMBL" id="EOH96679.1"/>
    </source>
</evidence>
<protein>
    <submittedName>
        <fullName evidence="4">Uncharacterized protein</fullName>
    </submittedName>
</protein>
<name>R2T8W0_9ENTE</name>
<evidence type="ECO:0000256" key="1">
    <source>
        <dbReference type="SAM" id="Phobius"/>
    </source>
</evidence>
<gene>
    <name evidence="5" type="ORF">I583_02810</name>
    <name evidence="4" type="ORF">UAW_01844</name>
</gene>
<reference evidence="5 7" key="2">
    <citation type="submission" date="2013-03" db="EMBL/GenBank/DDBJ databases">
        <title>The Genome Sequence of Enterococcus haemoperoxidus BAA-382 (PacBio/Illumina hybrid assembly).</title>
        <authorList>
            <consortium name="The Broad Institute Genomics Platform"/>
            <consortium name="The Broad Institute Genome Sequencing Center for Infectious Disease"/>
            <person name="Earl A."/>
            <person name="Russ C."/>
            <person name="Gilmore M."/>
            <person name="Surin D."/>
            <person name="Walker B."/>
            <person name="Young S."/>
            <person name="Zeng Q."/>
            <person name="Gargeya S."/>
            <person name="Fitzgerald M."/>
            <person name="Haas B."/>
            <person name="Abouelleil A."/>
            <person name="Allen A.W."/>
            <person name="Alvarado L."/>
            <person name="Arachchi H.M."/>
            <person name="Berlin A.M."/>
            <person name="Chapman S.B."/>
            <person name="Gainer-Dewar J."/>
            <person name="Goldberg J."/>
            <person name="Griggs A."/>
            <person name="Gujja S."/>
            <person name="Hansen M."/>
            <person name="Howarth C."/>
            <person name="Imamovic A."/>
            <person name="Ireland A."/>
            <person name="Larimer J."/>
            <person name="McCowan C."/>
            <person name="Murphy C."/>
            <person name="Pearson M."/>
            <person name="Poon T.W."/>
            <person name="Priest M."/>
            <person name="Roberts A."/>
            <person name="Saif S."/>
            <person name="Shea T."/>
            <person name="Sisk P."/>
            <person name="Sykes S."/>
            <person name="Wortman J."/>
            <person name="Nusbaum C."/>
            <person name="Birren B."/>
        </authorList>
    </citation>
    <scope>NUCLEOTIDE SEQUENCE [LARGE SCALE GENOMIC DNA]</scope>
    <source>
        <strain evidence="5 7">ATCC BAA-382</strain>
    </source>
</reference>
<evidence type="ECO:0000259" key="3">
    <source>
        <dbReference type="Pfam" id="PF11797"/>
    </source>
</evidence>
<dbReference type="Pfam" id="PF06030">
    <property type="entry name" value="WxLIP_PGBD"/>
    <property type="match status" value="1"/>
</dbReference>
<dbReference type="Proteomes" id="UP000013858">
    <property type="component" value="Unassembled WGS sequence"/>
</dbReference>
<keyword evidence="1" id="KW-1133">Transmembrane helix</keyword>
<dbReference type="InterPro" id="IPR021759">
    <property type="entry name" value="WxLIP_HBD"/>
</dbReference>
<dbReference type="EMBL" id="ASVY01000003">
    <property type="protein sequence ID" value="EOT60175.1"/>
    <property type="molecule type" value="Genomic_DNA"/>
</dbReference>
<sequence length="356" mass="40863">MIKKNKILYVVLFMSLFLWLFPDKSFADESSNLGYTVSAVLNGKQIDPEKSYFYIQTVPEEEQLLKVKVKSTQKEPIKLKLYTTDAFTGDSGTIEYTENKKMLDTTLHDPISKIVTVETPSLTVENFEEKEAVFKLTPPSENYKGVKMGALVFEVDGEESEEQVSSKFSYRIGLITSETGDDYKDSKTLNLIDAKSTLKRGKKMILTTLQNPEPKMISNLEIVADVKAKDSETILKKKKVENYMMAPNSHFDFEMDWGTGTVRAGTYIVTMSANDGYSDWKFEKEFTITSDQAKSMNENSGFRIITPTWIKIVTILILVVIGIIIVMILVRKKNMEIEWKRRREKRKKKRNQNKKI</sequence>
<dbReference type="eggNOG" id="COG4072">
    <property type="taxonomic scope" value="Bacteria"/>
</dbReference>
<feature type="domain" description="WxL Interacting Protein host binding" evidence="3">
    <location>
        <begin position="161"/>
        <end position="298"/>
    </location>
</feature>